<dbReference type="PRINTS" id="PR01415">
    <property type="entry name" value="ANKYRIN"/>
</dbReference>
<feature type="repeat" description="ANK" evidence="3">
    <location>
        <begin position="59"/>
        <end position="91"/>
    </location>
</feature>
<protein>
    <submittedName>
        <fullName evidence="4">Ankyrin repeat-containing domain protein</fullName>
    </submittedName>
</protein>
<dbReference type="GO" id="GO:0051059">
    <property type="term" value="F:NF-kappaB binding"/>
    <property type="evidence" value="ECO:0007669"/>
    <property type="project" value="TreeGrafter"/>
</dbReference>
<dbReference type="Pfam" id="PF12796">
    <property type="entry name" value="Ank_2"/>
    <property type="match status" value="2"/>
</dbReference>
<feature type="repeat" description="ANK" evidence="3">
    <location>
        <begin position="26"/>
        <end position="58"/>
    </location>
</feature>
<evidence type="ECO:0000256" key="2">
    <source>
        <dbReference type="ARBA" id="ARBA00023043"/>
    </source>
</evidence>
<accession>A0A1Y1ZZA8</accession>
<dbReference type="PROSITE" id="PS50297">
    <property type="entry name" value="ANK_REP_REGION"/>
    <property type="match status" value="4"/>
</dbReference>
<dbReference type="Gene3D" id="1.25.40.20">
    <property type="entry name" value="Ankyrin repeat-containing domain"/>
    <property type="match status" value="1"/>
</dbReference>
<sequence length="227" mass="25092">ACATGNTNIVRMILEAGADIEAELPNTDRPLHVALINEQRDMAKLLIVKGANINVRASRSRTPLHLAAEYAVFEAALMLLDKGASTEDVDEETWTPLCCSGHPDMVELLISRGANVDYADKDNWTPLHQAVSNKDYHTAVQLVRAGASVDVRTTDDGLTVMERAKDLNDRRESDRFVELLEREIFWRETRKDSKAEKSKEPECDVVELGGDYVEVSAQGPSIEVGDA</sequence>
<dbReference type="EMBL" id="MCFA01000024">
    <property type="protein sequence ID" value="ORY15589.1"/>
    <property type="molecule type" value="Genomic_DNA"/>
</dbReference>
<dbReference type="SUPFAM" id="SSF48403">
    <property type="entry name" value="Ankyrin repeat"/>
    <property type="match status" value="1"/>
</dbReference>
<keyword evidence="1" id="KW-0677">Repeat</keyword>
<dbReference type="SMART" id="SM00248">
    <property type="entry name" value="ANK"/>
    <property type="match status" value="5"/>
</dbReference>
<dbReference type="PANTHER" id="PTHR46680:SF3">
    <property type="entry name" value="NF-KAPPA-B INHIBITOR CACTUS"/>
    <property type="match status" value="1"/>
</dbReference>
<dbReference type="PANTHER" id="PTHR46680">
    <property type="entry name" value="NF-KAPPA-B INHIBITOR ALPHA"/>
    <property type="match status" value="1"/>
</dbReference>
<dbReference type="GO" id="GO:0005829">
    <property type="term" value="C:cytosol"/>
    <property type="evidence" value="ECO:0007669"/>
    <property type="project" value="TreeGrafter"/>
</dbReference>
<proteinExistence type="predicted"/>
<dbReference type="AlphaFoldDB" id="A0A1Y1ZZA8"/>
<reference evidence="4 5" key="1">
    <citation type="submission" date="2016-07" db="EMBL/GenBank/DDBJ databases">
        <title>Pervasive Adenine N6-methylation of Active Genes in Fungi.</title>
        <authorList>
            <consortium name="DOE Joint Genome Institute"/>
            <person name="Mondo S.J."/>
            <person name="Dannebaum R.O."/>
            <person name="Kuo R.C."/>
            <person name="Labutti K."/>
            <person name="Haridas S."/>
            <person name="Kuo A."/>
            <person name="Salamov A."/>
            <person name="Ahrendt S.R."/>
            <person name="Lipzen A."/>
            <person name="Sullivan W."/>
            <person name="Andreopoulos W.B."/>
            <person name="Clum A."/>
            <person name="Lindquist E."/>
            <person name="Daum C."/>
            <person name="Ramamoorthy G.K."/>
            <person name="Gryganskyi A."/>
            <person name="Culley D."/>
            <person name="Magnuson J.K."/>
            <person name="James T.Y."/>
            <person name="O'Malley M.A."/>
            <person name="Stajich J.E."/>
            <person name="Spatafora J.W."/>
            <person name="Visel A."/>
            <person name="Grigoriev I.V."/>
        </authorList>
    </citation>
    <scope>NUCLEOTIDE SEQUENCE [LARGE SCALE GENOMIC DNA]</scope>
    <source>
        <strain evidence="4 5">CBS 115471</strain>
    </source>
</reference>
<evidence type="ECO:0000256" key="3">
    <source>
        <dbReference type="PROSITE-ProRule" id="PRU00023"/>
    </source>
</evidence>
<name>A0A1Y1ZZA8_9PLEO</name>
<comment type="caution">
    <text evidence="4">The sequence shown here is derived from an EMBL/GenBank/DDBJ whole genome shotgun (WGS) entry which is preliminary data.</text>
</comment>
<feature type="repeat" description="ANK" evidence="3">
    <location>
        <begin position="122"/>
        <end position="154"/>
    </location>
</feature>
<dbReference type="InterPro" id="IPR051070">
    <property type="entry name" value="NF-kappa-B_inhibitor"/>
</dbReference>
<keyword evidence="5" id="KW-1185">Reference proteome</keyword>
<gene>
    <name evidence="4" type="ORF">BCR34DRAFT_477712</name>
</gene>
<dbReference type="PROSITE" id="PS50088">
    <property type="entry name" value="ANK_REPEAT"/>
    <property type="match status" value="4"/>
</dbReference>
<feature type="non-terminal residue" evidence="4">
    <location>
        <position position="1"/>
    </location>
</feature>
<organism evidence="4 5">
    <name type="scientific">Clohesyomyces aquaticus</name>
    <dbReference type="NCBI Taxonomy" id="1231657"/>
    <lineage>
        <taxon>Eukaryota</taxon>
        <taxon>Fungi</taxon>
        <taxon>Dikarya</taxon>
        <taxon>Ascomycota</taxon>
        <taxon>Pezizomycotina</taxon>
        <taxon>Dothideomycetes</taxon>
        <taxon>Pleosporomycetidae</taxon>
        <taxon>Pleosporales</taxon>
        <taxon>Lindgomycetaceae</taxon>
        <taxon>Clohesyomyces</taxon>
    </lineage>
</organism>
<dbReference type="Proteomes" id="UP000193144">
    <property type="component" value="Unassembled WGS sequence"/>
</dbReference>
<dbReference type="InterPro" id="IPR036770">
    <property type="entry name" value="Ankyrin_rpt-contain_sf"/>
</dbReference>
<evidence type="ECO:0000313" key="5">
    <source>
        <dbReference type="Proteomes" id="UP000193144"/>
    </source>
</evidence>
<evidence type="ECO:0000313" key="4">
    <source>
        <dbReference type="EMBL" id="ORY15589.1"/>
    </source>
</evidence>
<evidence type="ECO:0000256" key="1">
    <source>
        <dbReference type="ARBA" id="ARBA00022737"/>
    </source>
</evidence>
<dbReference type="InterPro" id="IPR002110">
    <property type="entry name" value="Ankyrin_rpt"/>
</dbReference>
<dbReference type="OrthoDB" id="3673852at2759"/>
<keyword evidence="2 3" id="KW-0040">ANK repeat</keyword>
<feature type="repeat" description="ANK" evidence="3">
    <location>
        <begin position="1"/>
        <end position="25"/>
    </location>
</feature>
<dbReference type="STRING" id="1231657.A0A1Y1ZZA8"/>
<dbReference type="GO" id="GO:0071356">
    <property type="term" value="P:cellular response to tumor necrosis factor"/>
    <property type="evidence" value="ECO:0007669"/>
    <property type="project" value="TreeGrafter"/>
</dbReference>